<organism evidence="2 3">
    <name type="scientific">Tsuneonella dongtanensis</name>
    <dbReference type="NCBI Taxonomy" id="692370"/>
    <lineage>
        <taxon>Bacteria</taxon>
        <taxon>Pseudomonadati</taxon>
        <taxon>Pseudomonadota</taxon>
        <taxon>Alphaproteobacteria</taxon>
        <taxon>Sphingomonadales</taxon>
        <taxon>Erythrobacteraceae</taxon>
        <taxon>Tsuneonella</taxon>
    </lineage>
</organism>
<accession>A0A1B2AEB4</accession>
<evidence type="ECO:0000313" key="2">
    <source>
        <dbReference type="EMBL" id="ANY20484.1"/>
    </source>
</evidence>
<protein>
    <submittedName>
        <fullName evidence="2">Uncharacterized protein</fullName>
    </submittedName>
</protein>
<dbReference type="OrthoDB" id="9969096at2"/>
<dbReference type="Proteomes" id="UP000092932">
    <property type="component" value="Chromosome"/>
</dbReference>
<gene>
    <name evidence="2" type="ORF">A6F68_01976</name>
</gene>
<evidence type="ECO:0000313" key="3">
    <source>
        <dbReference type="Proteomes" id="UP000092932"/>
    </source>
</evidence>
<dbReference type="STRING" id="692370.A6F68_01976"/>
<feature type="transmembrane region" description="Helical" evidence="1">
    <location>
        <begin position="44"/>
        <end position="65"/>
    </location>
</feature>
<dbReference type="RefSeq" id="WP_067679243.1">
    <property type="nucleotide sequence ID" value="NZ_CP016591.1"/>
</dbReference>
<name>A0A1B2AEB4_9SPHN</name>
<keyword evidence="1" id="KW-0472">Membrane</keyword>
<keyword evidence="3" id="KW-1185">Reference proteome</keyword>
<dbReference type="AlphaFoldDB" id="A0A1B2AEB4"/>
<keyword evidence="1" id="KW-1133">Transmembrane helix</keyword>
<keyword evidence="1" id="KW-0812">Transmembrane</keyword>
<dbReference type="EMBL" id="CP016591">
    <property type="protein sequence ID" value="ANY20484.1"/>
    <property type="molecule type" value="Genomic_DNA"/>
</dbReference>
<evidence type="ECO:0000256" key="1">
    <source>
        <dbReference type="SAM" id="Phobius"/>
    </source>
</evidence>
<sequence length="74" mass="7669">MKVLLRTTVAIGAGLATVLAAQLAIENAAWWLTGHMATFDDPLANAIKFGVAAAGGFALALSIGVPPARRRRLL</sequence>
<proteinExistence type="predicted"/>
<reference evidence="2 3" key="1">
    <citation type="submission" date="2016-07" db="EMBL/GenBank/DDBJ databases">
        <title>Complete genome sequence of Altererythrobacter dongtanensis KCTC 22672, a type strain with esterase isolated from tidal flat.</title>
        <authorList>
            <person name="Cheng H."/>
            <person name="Wu Y.-H."/>
            <person name="Zhou P."/>
            <person name="Huo Y.-Y."/>
            <person name="Wang C.-S."/>
            <person name="Xu X.-W."/>
        </authorList>
    </citation>
    <scope>NUCLEOTIDE SEQUENCE [LARGE SCALE GENOMIC DNA]</scope>
    <source>
        <strain evidence="2 3">KCTC 22672</strain>
    </source>
</reference>
<dbReference type="KEGG" id="ado:A6F68_01976"/>